<evidence type="ECO:0000313" key="1">
    <source>
        <dbReference type="EMBL" id="SVE24868.1"/>
    </source>
</evidence>
<accession>A0A383BZP5</accession>
<reference evidence="1" key="1">
    <citation type="submission" date="2018-05" db="EMBL/GenBank/DDBJ databases">
        <authorList>
            <person name="Lanie J.A."/>
            <person name="Ng W.-L."/>
            <person name="Kazmierczak K.M."/>
            <person name="Andrzejewski T.M."/>
            <person name="Davidsen T.M."/>
            <person name="Wayne K.J."/>
            <person name="Tettelin H."/>
            <person name="Glass J.I."/>
            <person name="Rusch D."/>
            <person name="Podicherti R."/>
            <person name="Tsui H.-C.T."/>
            <person name="Winkler M.E."/>
        </authorList>
    </citation>
    <scope>NUCLEOTIDE SEQUENCE</scope>
</reference>
<organism evidence="1">
    <name type="scientific">marine metagenome</name>
    <dbReference type="NCBI Taxonomy" id="408172"/>
    <lineage>
        <taxon>unclassified sequences</taxon>
        <taxon>metagenomes</taxon>
        <taxon>ecological metagenomes</taxon>
    </lineage>
</organism>
<dbReference type="AlphaFoldDB" id="A0A383BZP5"/>
<proteinExistence type="predicted"/>
<dbReference type="EMBL" id="UINC01204235">
    <property type="protein sequence ID" value="SVE24868.1"/>
    <property type="molecule type" value="Genomic_DNA"/>
</dbReference>
<sequence length="23" mass="2619">MPMDIMIISIERKTIVDMKVAIA</sequence>
<name>A0A383BZP5_9ZZZZ</name>
<gene>
    <name evidence="1" type="ORF">METZ01_LOCUS477722</name>
</gene>
<protein>
    <submittedName>
        <fullName evidence="1">Uncharacterized protein</fullName>
    </submittedName>
</protein>